<dbReference type="GO" id="GO:0004300">
    <property type="term" value="F:enoyl-CoA hydratase activity"/>
    <property type="evidence" value="ECO:0007669"/>
    <property type="project" value="UniProtKB-EC"/>
</dbReference>
<dbReference type="Gene3D" id="3.90.226.10">
    <property type="entry name" value="2-enoyl-CoA Hydratase, Chain A, domain 1"/>
    <property type="match status" value="1"/>
</dbReference>
<comment type="caution">
    <text evidence="1">The sequence shown here is derived from an EMBL/GenBank/DDBJ whole genome shotgun (WGS) entry which is preliminary data.</text>
</comment>
<accession>A0A371BAC8</accession>
<organism evidence="1 2">
    <name type="scientific">Undibacter mobilis</name>
    <dbReference type="NCBI Taxonomy" id="2292256"/>
    <lineage>
        <taxon>Bacteria</taxon>
        <taxon>Pseudomonadati</taxon>
        <taxon>Pseudomonadota</taxon>
        <taxon>Alphaproteobacteria</taxon>
        <taxon>Hyphomicrobiales</taxon>
        <taxon>Nitrobacteraceae</taxon>
        <taxon>Undibacter</taxon>
    </lineage>
</organism>
<dbReference type="InterPro" id="IPR001753">
    <property type="entry name" value="Enoyl-CoA_hydra/iso"/>
</dbReference>
<dbReference type="RefSeq" id="WP_115516594.1">
    <property type="nucleotide sequence ID" value="NZ_QRGO01000001.1"/>
</dbReference>
<dbReference type="PANTHER" id="PTHR11941:SF54">
    <property type="entry name" value="ENOYL-COA HYDRATASE, MITOCHONDRIAL"/>
    <property type="match status" value="1"/>
</dbReference>
<reference evidence="2" key="1">
    <citation type="submission" date="2018-08" db="EMBL/GenBank/DDBJ databases">
        <authorList>
            <person name="Kim S.-J."/>
            <person name="Jung G.-Y."/>
        </authorList>
    </citation>
    <scope>NUCLEOTIDE SEQUENCE [LARGE SCALE GENOMIC DNA]</scope>
    <source>
        <strain evidence="2">GY_H</strain>
    </source>
</reference>
<dbReference type="OrthoDB" id="9795727at2"/>
<keyword evidence="2" id="KW-1185">Reference proteome</keyword>
<proteinExistence type="predicted"/>
<dbReference type="EC" id="4.2.1.17" evidence="1"/>
<dbReference type="CDD" id="cd06558">
    <property type="entry name" value="crotonase-like"/>
    <property type="match status" value="1"/>
</dbReference>
<gene>
    <name evidence="1" type="ORF">DXH78_08315</name>
</gene>
<evidence type="ECO:0000313" key="2">
    <source>
        <dbReference type="Proteomes" id="UP000263993"/>
    </source>
</evidence>
<dbReference type="GO" id="GO:0006635">
    <property type="term" value="P:fatty acid beta-oxidation"/>
    <property type="evidence" value="ECO:0007669"/>
    <property type="project" value="TreeGrafter"/>
</dbReference>
<dbReference type="EMBL" id="QRGO01000001">
    <property type="protein sequence ID" value="RDV04569.1"/>
    <property type="molecule type" value="Genomic_DNA"/>
</dbReference>
<protein>
    <submittedName>
        <fullName evidence="1">Enoyl-CoA hydratase</fullName>
        <ecNumber evidence="1">4.2.1.17</ecNumber>
    </submittedName>
</protein>
<dbReference type="Proteomes" id="UP000263993">
    <property type="component" value="Unassembled WGS sequence"/>
</dbReference>
<dbReference type="AlphaFoldDB" id="A0A371BAC8"/>
<dbReference type="NCBIfam" id="NF004796">
    <property type="entry name" value="PRK06144.1"/>
    <property type="match status" value="1"/>
</dbReference>
<evidence type="ECO:0000313" key="1">
    <source>
        <dbReference type="EMBL" id="RDV04569.1"/>
    </source>
</evidence>
<dbReference type="SUPFAM" id="SSF52096">
    <property type="entry name" value="ClpP/crotonase"/>
    <property type="match status" value="1"/>
</dbReference>
<name>A0A371BAC8_9BRAD</name>
<sequence>MSDGQVHLTRDGNVATILFDRPQARNAMTWGMYEALADACAALAKDDSIRVTVLRGAGGKAFIAGTDIAQFLAFSKPEQGSDYEEKMERYLSALEALPMPTLAVVEGWAIGGGLAIAACCDLRIATPGSKFGVPIARTLGNCLSVANYARLVAGIGAARTKRMMLMAENIAAEDALAAGFLMDVVEPAALDARIAAICTQLAGNAPVTMRVTKEAIRRLQHAGLPDGDDLVRAAYGSEDFREGVKAFVEKRPPQWKGR</sequence>
<dbReference type="Pfam" id="PF00378">
    <property type="entry name" value="ECH_1"/>
    <property type="match status" value="1"/>
</dbReference>
<dbReference type="InterPro" id="IPR029045">
    <property type="entry name" value="ClpP/crotonase-like_dom_sf"/>
</dbReference>
<dbReference type="PANTHER" id="PTHR11941">
    <property type="entry name" value="ENOYL-COA HYDRATASE-RELATED"/>
    <property type="match status" value="1"/>
</dbReference>
<keyword evidence="1" id="KW-0456">Lyase</keyword>